<dbReference type="PANTHER" id="PTHR47642">
    <property type="entry name" value="ATP-DEPENDENT DNA HELICASE"/>
    <property type="match status" value="1"/>
</dbReference>
<keyword evidence="2" id="KW-1185">Reference proteome</keyword>
<dbReference type="GO" id="GO:0004386">
    <property type="term" value="F:helicase activity"/>
    <property type="evidence" value="ECO:0007669"/>
    <property type="project" value="UniProtKB-KW"/>
</dbReference>
<keyword evidence="1" id="KW-0347">Helicase</keyword>
<dbReference type="InterPro" id="IPR051055">
    <property type="entry name" value="PIF1_helicase"/>
</dbReference>
<keyword evidence="1" id="KW-0378">Hydrolase</keyword>
<protein>
    <submittedName>
        <fullName evidence="1">ATP-dependent DNA helicase</fullName>
    </submittedName>
</protein>
<evidence type="ECO:0000313" key="2">
    <source>
        <dbReference type="Proteomes" id="UP000887116"/>
    </source>
</evidence>
<evidence type="ECO:0000313" key="1">
    <source>
        <dbReference type="EMBL" id="GFR18844.1"/>
    </source>
</evidence>
<gene>
    <name evidence="1" type="primary">HaOG212743</name>
    <name evidence="1" type="ORF">TNCT_571261</name>
</gene>
<organism evidence="1 2">
    <name type="scientific">Trichonephila clavata</name>
    <name type="common">Joro spider</name>
    <name type="synonym">Nephila clavata</name>
    <dbReference type="NCBI Taxonomy" id="2740835"/>
    <lineage>
        <taxon>Eukaryota</taxon>
        <taxon>Metazoa</taxon>
        <taxon>Ecdysozoa</taxon>
        <taxon>Arthropoda</taxon>
        <taxon>Chelicerata</taxon>
        <taxon>Arachnida</taxon>
        <taxon>Araneae</taxon>
        <taxon>Araneomorphae</taxon>
        <taxon>Entelegynae</taxon>
        <taxon>Araneoidea</taxon>
        <taxon>Nephilidae</taxon>
        <taxon>Trichonephila</taxon>
    </lineage>
</organism>
<dbReference type="Proteomes" id="UP000887116">
    <property type="component" value="Unassembled WGS sequence"/>
</dbReference>
<reference evidence="1" key="1">
    <citation type="submission" date="2020-07" db="EMBL/GenBank/DDBJ databases">
        <title>Multicomponent nature underlies the extraordinary mechanical properties of spider dragline silk.</title>
        <authorList>
            <person name="Kono N."/>
            <person name="Nakamura H."/>
            <person name="Mori M."/>
            <person name="Yoshida Y."/>
            <person name="Ohtoshi R."/>
            <person name="Malay A.D."/>
            <person name="Moran D.A.P."/>
            <person name="Tomita M."/>
            <person name="Numata K."/>
            <person name="Arakawa K."/>
        </authorList>
    </citation>
    <scope>NUCLEOTIDE SEQUENCE</scope>
</reference>
<proteinExistence type="predicted"/>
<comment type="caution">
    <text evidence="1">The sequence shown here is derived from an EMBL/GenBank/DDBJ whole genome shotgun (WGS) entry which is preliminary data.</text>
</comment>
<dbReference type="OrthoDB" id="6432113at2759"/>
<name>A0A8X6IB91_TRICU</name>
<dbReference type="EMBL" id="BMAO01007838">
    <property type="protein sequence ID" value="GFR18844.1"/>
    <property type="molecule type" value="Genomic_DNA"/>
</dbReference>
<keyword evidence="1" id="KW-0547">Nucleotide-binding</keyword>
<accession>A0A8X6IB91</accession>
<keyword evidence="1" id="KW-0067">ATP-binding</keyword>
<dbReference type="AlphaFoldDB" id="A0A8X6IB91"/>
<sequence length="135" mass="15324">MKPATHLWRQFQLVELKQMCQQGDTTFINVLNALRVGELTSKHLEILLGKVSTDAINEFSIERALRIYPTNEQVARHNEKVLLYFENKGTTIYTIKAQDQLIDATRNLGNKDLDSVIPDGINKTGGLPKILKIFT</sequence>